<dbReference type="CDD" id="cd02165">
    <property type="entry name" value="NMNAT"/>
    <property type="match status" value="1"/>
</dbReference>
<gene>
    <name evidence="11 13" type="primary">nadD</name>
    <name evidence="13" type="ORF">HBF25_09305</name>
</gene>
<dbReference type="EMBL" id="JAARLZ010000004">
    <property type="protein sequence ID" value="NII06581.1"/>
    <property type="molecule type" value="Genomic_DNA"/>
</dbReference>
<evidence type="ECO:0000313" key="14">
    <source>
        <dbReference type="Proteomes" id="UP000490980"/>
    </source>
</evidence>
<dbReference type="SUPFAM" id="SSF52374">
    <property type="entry name" value="Nucleotidylyl transferase"/>
    <property type="match status" value="1"/>
</dbReference>
<dbReference type="PANTHER" id="PTHR39321:SF3">
    <property type="entry name" value="PHOSPHOPANTETHEINE ADENYLYLTRANSFERASE"/>
    <property type="match status" value="1"/>
</dbReference>
<evidence type="ECO:0000256" key="1">
    <source>
        <dbReference type="ARBA" id="ARBA00002324"/>
    </source>
</evidence>
<dbReference type="EC" id="2.7.7.18" evidence="11"/>
<dbReference type="Pfam" id="PF01467">
    <property type="entry name" value="CTP_transf_like"/>
    <property type="match status" value="1"/>
</dbReference>
<keyword evidence="8 11" id="KW-0067">ATP-binding</keyword>
<evidence type="ECO:0000256" key="7">
    <source>
        <dbReference type="ARBA" id="ARBA00022741"/>
    </source>
</evidence>
<evidence type="ECO:0000256" key="4">
    <source>
        <dbReference type="ARBA" id="ARBA00022642"/>
    </source>
</evidence>
<organism evidence="13 14">
    <name type="scientific">Luteibacter anthropi</name>
    <dbReference type="NCBI Taxonomy" id="564369"/>
    <lineage>
        <taxon>Bacteria</taxon>
        <taxon>Pseudomonadati</taxon>
        <taxon>Pseudomonadota</taxon>
        <taxon>Gammaproteobacteria</taxon>
        <taxon>Lysobacterales</taxon>
        <taxon>Rhodanobacteraceae</taxon>
        <taxon>Luteibacter</taxon>
    </lineage>
</organism>
<keyword evidence="5 11" id="KW-0808">Transferase</keyword>
<dbReference type="PANTHER" id="PTHR39321">
    <property type="entry name" value="NICOTINATE-NUCLEOTIDE ADENYLYLTRANSFERASE-RELATED"/>
    <property type="match status" value="1"/>
</dbReference>
<sequence>MSELRPLAILGGTFDPIHNGHLRAAWEAVEALDAEVRMVPARTPPHRPPPVADAAGRVALLRAALSGQDRLSIDTRELDRDGPSYTVDTLASLRAEIGPDRPLVLLVGADAFAGLASWHLWKELFRLAHIGVLTRPGGDHPLPDELAAFVADRRAPRVQGPAGLVVDIAITPLDIAATAIRETFAAGHEPRFLMPSECFADEALLAPYRALGR</sequence>
<dbReference type="InterPro" id="IPR014729">
    <property type="entry name" value="Rossmann-like_a/b/a_fold"/>
</dbReference>
<dbReference type="HAMAP" id="MF_00244">
    <property type="entry name" value="NaMN_adenylyltr"/>
    <property type="match status" value="1"/>
</dbReference>
<keyword evidence="7 11" id="KW-0547">Nucleotide-binding</keyword>
<dbReference type="NCBIfam" id="TIGR00482">
    <property type="entry name" value="nicotinate (nicotinamide) nucleotide adenylyltransferase"/>
    <property type="match status" value="1"/>
</dbReference>
<dbReference type="AlphaFoldDB" id="A0A7X5U9U9"/>
<dbReference type="GO" id="GO:0005524">
    <property type="term" value="F:ATP binding"/>
    <property type="evidence" value="ECO:0007669"/>
    <property type="project" value="UniProtKB-KW"/>
</dbReference>
<comment type="catalytic activity">
    <reaction evidence="10 11">
        <text>nicotinate beta-D-ribonucleotide + ATP + H(+) = deamido-NAD(+) + diphosphate</text>
        <dbReference type="Rhea" id="RHEA:22860"/>
        <dbReference type="ChEBI" id="CHEBI:15378"/>
        <dbReference type="ChEBI" id="CHEBI:30616"/>
        <dbReference type="ChEBI" id="CHEBI:33019"/>
        <dbReference type="ChEBI" id="CHEBI:57502"/>
        <dbReference type="ChEBI" id="CHEBI:58437"/>
        <dbReference type="EC" id="2.7.7.18"/>
    </reaction>
</comment>
<keyword evidence="9 11" id="KW-0520">NAD</keyword>
<evidence type="ECO:0000256" key="8">
    <source>
        <dbReference type="ARBA" id="ARBA00022840"/>
    </source>
</evidence>
<feature type="domain" description="Cytidyltransferase-like" evidence="12">
    <location>
        <begin position="9"/>
        <end position="181"/>
    </location>
</feature>
<name>A0A7X5U9U9_9GAMM</name>
<comment type="function">
    <text evidence="1 11">Catalyzes the reversible adenylation of nicotinate mononucleotide (NaMN) to nicotinic acid adenine dinucleotide (NaAD).</text>
</comment>
<comment type="similarity">
    <text evidence="3 11">Belongs to the NadD family.</text>
</comment>
<comment type="pathway">
    <text evidence="2 11">Cofactor biosynthesis; NAD(+) biosynthesis; deamido-NAD(+) from nicotinate D-ribonucleotide: step 1/1.</text>
</comment>
<evidence type="ECO:0000256" key="11">
    <source>
        <dbReference type="HAMAP-Rule" id="MF_00244"/>
    </source>
</evidence>
<evidence type="ECO:0000256" key="10">
    <source>
        <dbReference type="ARBA" id="ARBA00048721"/>
    </source>
</evidence>
<dbReference type="GO" id="GO:0009435">
    <property type="term" value="P:NAD+ biosynthetic process"/>
    <property type="evidence" value="ECO:0007669"/>
    <property type="project" value="UniProtKB-UniRule"/>
</dbReference>
<evidence type="ECO:0000259" key="12">
    <source>
        <dbReference type="Pfam" id="PF01467"/>
    </source>
</evidence>
<proteinExistence type="inferred from homology"/>
<evidence type="ECO:0000256" key="2">
    <source>
        <dbReference type="ARBA" id="ARBA00005019"/>
    </source>
</evidence>
<evidence type="ECO:0000256" key="5">
    <source>
        <dbReference type="ARBA" id="ARBA00022679"/>
    </source>
</evidence>
<comment type="caution">
    <text evidence="13">The sequence shown here is derived from an EMBL/GenBank/DDBJ whole genome shotgun (WGS) entry which is preliminary data.</text>
</comment>
<dbReference type="GO" id="GO:0004515">
    <property type="term" value="F:nicotinate-nucleotide adenylyltransferase activity"/>
    <property type="evidence" value="ECO:0007669"/>
    <property type="project" value="UniProtKB-UniRule"/>
</dbReference>
<dbReference type="Gene3D" id="3.40.50.620">
    <property type="entry name" value="HUPs"/>
    <property type="match status" value="1"/>
</dbReference>
<evidence type="ECO:0000313" key="13">
    <source>
        <dbReference type="EMBL" id="NII06581.1"/>
    </source>
</evidence>
<evidence type="ECO:0000256" key="6">
    <source>
        <dbReference type="ARBA" id="ARBA00022695"/>
    </source>
</evidence>
<keyword evidence="4 11" id="KW-0662">Pyridine nucleotide biosynthesis</keyword>
<protein>
    <recommendedName>
        <fullName evidence="11">Probable nicotinate-nucleotide adenylyltransferase</fullName>
        <ecNumber evidence="11">2.7.7.18</ecNumber>
    </recommendedName>
    <alternativeName>
        <fullName evidence="11">Deamido-NAD(+) diphosphorylase</fullName>
    </alternativeName>
    <alternativeName>
        <fullName evidence="11">Deamido-NAD(+) pyrophosphorylase</fullName>
    </alternativeName>
    <alternativeName>
        <fullName evidence="11">Nicotinate mononucleotide adenylyltransferase</fullName>
        <shortName evidence="11">NaMN adenylyltransferase</shortName>
    </alternativeName>
</protein>
<evidence type="ECO:0000256" key="9">
    <source>
        <dbReference type="ARBA" id="ARBA00023027"/>
    </source>
</evidence>
<accession>A0A7X5U9U9</accession>
<dbReference type="UniPathway" id="UPA00253">
    <property type="reaction ID" value="UER00332"/>
</dbReference>
<reference evidence="13 14" key="1">
    <citation type="submission" date="2020-03" db="EMBL/GenBank/DDBJ databases">
        <authorList>
            <person name="Lai Q."/>
        </authorList>
    </citation>
    <scope>NUCLEOTIDE SEQUENCE [LARGE SCALE GENOMIC DNA]</scope>
    <source>
        <strain evidence="13 14">CCUG 25036</strain>
    </source>
</reference>
<dbReference type="InterPro" id="IPR004821">
    <property type="entry name" value="Cyt_trans-like"/>
</dbReference>
<dbReference type="NCBIfam" id="TIGR00125">
    <property type="entry name" value="cyt_tran_rel"/>
    <property type="match status" value="1"/>
</dbReference>
<dbReference type="NCBIfam" id="NF000839">
    <property type="entry name" value="PRK00071.1-1"/>
    <property type="match status" value="1"/>
</dbReference>
<dbReference type="Proteomes" id="UP000490980">
    <property type="component" value="Unassembled WGS sequence"/>
</dbReference>
<keyword evidence="6 11" id="KW-0548">Nucleotidyltransferase</keyword>
<dbReference type="InterPro" id="IPR005248">
    <property type="entry name" value="NadD/NMNAT"/>
</dbReference>
<keyword evidence="14" id="KW-1185">Reference proteome</keyword>
<evidence type="ECO:0000256" key="3">
    <source>
        <dbReference type="ARBA" id="ARBA00009014"/>
    </source>
</evidence>